<dbReference type="Proteomes" id="UP000034160">
    <property type="component" value="Unassembled WGS sequence"/>
</dbReference>
<reference evidence="1 2" key="1">
    <citation type="journal article" date="2015" name="Nature">
        <title>rRNA introns, odd ribosomes, and small enigmatic genomes across a large radiation of phyla.</title>
        <authorList>
            <person name="Brown C.T."/>
            <person name="Hug L.A."/>
            <person name="Thomas B.C."/>
            <person name="Sharon I."/>
            <person name="Castelle C.J."/>
            <person name="Singh A."/>
            <person name="Wilkins M.J."/>
            <person name="Williams K.H."/>
            <person name="Banfield J.F."/>
        </authorList>
    </citation>
    <scope>NUCLEOTIDE SEQUENCE [LARGE SCALE GENOMIC DNA]</scope>
</reference>
<gene>
    <name evidence="1" type="ORF">UU93_C0030G0001</name>
</gene>
<name>A0A0G0Y207_9BACT</name>
<accession>A0A0G0Y207</accession>
<evidence type="ECO:0000313" key="1">
    <source>
        <dbReference type="EMBL" id="KKS30825.1"/>
    </source>
</evidence>
<sequence length="57" mass="6670">IEMSDYMVIFHGKSKRKVSESDLRDMERIVSEDDDDANVNASLENDDPHLFKIVTWK</sequence>
<protein>
    <submittedName>
        <fullName evidence="1">Uncharacterized protein</fullName>
    </submittedName>
</protein>
<feature type="non-terminal residue" evidence="1">
    <location>
        <position position="1"/>
    </location>
</feature>
<evidence type="ECO:0000313" key="2">
    <source>
        <dbReference type="Proteomes" id="UP000034160"/>
    </source>
</evidence>
<dbReference type="EMBL" id="LCCN01000030">
    <property type="protein sequence ID" value="KKS30825.1"/>
    <property type="molecule type" value="Genomic_DNA"/>
</dbReference>
<dbReference type="AlphaFoldDB" id="A0A0G0Y207"/>
<organism evidence="1 2">
    <name type="scientific">Candidatus Amesbacteria bacterium GW2011_GWA2_42_12</name>
    <dbReference type="NCBI Taxonomy" id="1618356"/>
    <lineage>
        <taxon>Bacteria</taxon>
        <taxon>Candidatus Amesiibacteriota</taxon>
    </lineage>
</organism>
<proteinExistence type="predicted"/>
<comment type="caution">
    <text evidence="1">The sequence shown here is derived from an EMBL/GenBank/DDBJ whole genome shotgun (WGS) entry which is preliminary data.</text>
</comment>